<keyword evidence="3" id="KW-1185">Reference proteome</keyword>
<evidence type="ECO:0000313" key="2">
    <source>
        <dbReference type="EMBL" id="CAL5980097.1"/>
    </source>
</evidence>
<keyword evidence="1" id="KW-0472">Membrane</keyword>
<feature type="transmembrane region" description="Helical" evidence="1">
    <location>
        <begin position="157"/>
        <end position="181"/>
    </location>
</feature>
<feature type="transmembrane region" description="Helical" evidence="1">
    <location>
        <begin position="106"/>
        <end position="131"/>
    </location>
</feature>
<proteinExistence type="predicted"/>
<comment type="caution">
    <text evidence="2">The sequence shown here is derived from an EMBL/GenBank/DDBJ whole genome shotgun (WGS) entry which is preliminary data.</text>
</comment>
<accession>A0ABP1GVI3</accession>
<organism evidence="2 3">
    <name type="scientific">Hexamita inflata</name>
    <dbReference type="NCBI Taxonomy" id="28002"/>
    <lineage>
        <taxon>Eukaryota</taxon>
        <taxon>Metamonada</taxon>
        <taxon>Diplomonadida</taxon>
        <taxon>Hexamitidae</taxon>
        <taxon>Hexamitinae</taxon>
        <taxon>Hexamita</taxon>
    </lineage>
</organism>
<dbReference type="Proteomes" id="UP001642409">
    <property type="component" value="Unassembled WGS sequence"/>
</dbReference>
<evidence type="ECO:0000313" key="3">
    <source>
        <dbReference type="Proteomes" id="UP001642409"/>
    </source>
</evidence>
<feature type="transmembrane region" description="Helical" evidence="1">
    <location>
        <begin position="66"/>
        <end position="86"/>
    </location>
</feature>
<dbReference type="EMBL" id="CAXDID020000011">
    <property type="protein sequence ID" value="CAL5980097.1"/>
    <property type="molecule type" value="Genomic_DNA"/>
</dbReference>
<name>A0ABP1GVI3_9EUKA</name>
<sequence length="223" mass="25712">MARKCINKCSPYWAFVELNIMFLVLLIVGILLCCNQYKYVQYQYYITEQYSSPQIAEYRIDQEAPLFLTSGVIMCIIGGFGLLIFFNFNNRDMKKVSFSSLKGKHVCVYVELFIMFFGCLAAGILFCILNHNYDYFEYYTNQNKIFNSTLRTERCPIYFGAGLGLSIVGFFGLIITGTVLFSSMNNENEYQEISEIQVPCDHPEPYVPSFSQMQSVQVVPQHL</sequence>
<reference evidence="2 3" key="1">
    <citation type="submission" date="2024-07" db="EMBL/GenBank/DDBJ databases">
        <authorList>
            <person name="Akdeniz Z."/>
        </authorList>
    </citation>
    <scope>NUCLEOTIDE SEQUENCE [LARGE SCALE GENOMIC DNA]</scope>
</reference>
<gene>
    <name evidence="2" type="ORF">HINF_LOCUS6021</name>
</gene>
<keyword evidence="1" id="KW-1133">Transmembrane helix</keyword>
<keyword evidence="1" id="KW-0812">Transmembrane</keyword>
<evidence type="ECO:0000256" key="1">
    <source>
        <dbReference type="SAM" id="Phobius"/>
    </source>
</evidence>
<protein>
    <submittedName>
        <fullName evidence="2">Hypothetical_protein</fullName>
    </submittedName>
</protein>
<feature type="transmembrane region" description="Helical" evidence="1">
    <location>
        <begin position="12"/>
        <end position="32"/>
    </location>
</feature>